<evidence type="ECO:0000256" key="1">
    <source>
        <dbReference type="ARBA" id="ARBA00023015"/>
    </source>
</evidence>
<organism evidence="6 7">
    <name type="scientific">Achromobacter anxifer</name>
    <dbReference type="NCBI Taxonomy" id="1287737"/>
    <lineage>
        <taxon>Bacteria</taxon>
        <taxon>Pseudomonadati</taxon>
        <taxon>Pseudomonadota</taxon>
        <taxon>Betaproteobacteria</taxon>
        <taxon>Burkholderiales</taxon>
        <taxon>Alcaligenaceae</taxon>
        <taxon>Achromobacter</taxon>
    </lineage>
</organism>
<keyword evidence="1" id="KW-0805">Transcription regulation</keyword>
<dbReference type="AlphaFoldDB" id="A0A6S7EXH8"/>
<dbReference type="PANTHER" id="PTHR44688">
    <property type="entry name" value="DNA-BINDING TRANSCRIPTIONAL ACTIVATOR DEVR_DOSR"/>
    <property type="match status" value="1"/>
</dbReference>
<evidence type="ECO:0000256" key="4">
    <source>
        <dbReference type="SAM" id="MobiDB-lite"/>
    </source>
</evidence>
<feature type="region of interest" description="Disordered" evidence="4">
    <location>
        <begin position="79"/>
        <end position="104"/>
    </location>
</feature>
<evidence type="ECO:0000256" key="3">
    <source>
        <dbReference type="ARBA" id="ARBA00023163"/>
    </source>
</evidence>
<evidence type="ECO:0000259" key="5">
    <source>
        <dbReference type="PROSITE" id="PS50043"/>
    </source>
</evidence>
<dbReference type="Pfam" id="PF00196">
    <property type="entry name" value="GerE"/>
    <property type="match status" value="1"/>
</dbReference>
<gene>
    <name evidence="6" type="ORF">LMG26858_06188</name>
</gene>
<dbReference type="InterPro" id="IPR036388">
    <property type="entry name" value="WH-like_DNA-bd_sf"/>
</dbReference>
<sequence>MQAPRPDLESVLSSLTPREREIVAYVAAGRPNKVIAIDLGISLRTVEAHRARIFAKLQVRHAMQLACRLCEHGRSGASPVLGASGAPGAGAGREGLPRQDLSRQQEHLGPAVHEYALLPMPRLGSGVPSQVLHEASGPEYGQYQAGPAPPQSDPGAGLARDAGPFPPGADAGV</sequence>
<dbReference type="RefSeq" id="WP_175211663.1">
    <property type="nucleotide sequence ID" value="NZ_CADILG010000101.1"/>
</dbReference>
<dbReference type="InterPro" id="IPR016032">
    <property type="entry name" value="Sig_transdc_resp-reg_C-effctor"/>
</dbReference>
<keyword evidence="7" id="KW-1185">Reference proteome</keyword>
<dbReference type="GO" id="GO:0003677">
    <property type="term" value="F:DNA binding"/>
    <property type="evidence" value="ECO:0007669"/>
    <property type="project" value="UniProtKB-KW"/>
</dbReference>
<dbReference type="SUPFAM" id="SSF46894">
    <property type="entry name" value="C-terminal effector domain of the bipartite response regulators"/>
    <property type="match status" value="1"/>
</dbReference>
<keyword evidence="2" id="KW-0238">DNA-binding</keyword>
<accession>A0A6S7EXH8</accession>
<dbReference type="PROSITE" id="PS50043">
    <property type="entry name" value="HTH_LUXR_2"/>
    <property type="match status" value="1"/>
</dbReference>
<dbReference type="EMBL" id="CADILG010000101">
    <property type="protein sequence ID" value="CAB3928262.1"/>
    <property type="molecule type" value="Genomic_DNA"/>
</dbReference>
<dbReference type="Proteomes" id="UP000494117">
    <property type="component" value="Unassembled WGS sequence"/>
</dbReference>
<evidence type="ECO:0000313" key="6">
    <source>
        <dbReference type="EMBL" id="CAB3928262.1"/>
    </source>
</evidence>
<protein>
    <recommendedName>
        <fullName evidence="5">HTH luxR-type domain-containing protein</fullName>
    </recommendedName>
</protein>
<dbReference type="PRINTS" id="PR00038">
    <property type="entry name" value="HTHLUXR"/>
</dbReference>
<dbReference type="GO" id="GO:0006355">
    <property type="term" value="P:regulation of DNA-templated transcription"/>
    <property type="evidence" value="ECO:0007669"/>
    <property type="project" value="InterPro"/>
</dbReference>
<dbReference type="InterPro" id="IPR000792">
    <property type="entry name" value="Tscrpt_reg_LuxR_C"/>
</dbReference>
<feature type="domain" description="HTH luxR-type" evidence="5">
    <location>
        <begin position="8"/>
        <end position="73"/>
    </location>
</feature>
<dbReference type="CDD" id="cd06170">
    <property type="entry name" value="LuxR_C_like"/>
    <property type="match status" value="1"/>
</dbReference>
<dbReference type="SMART" id="SM00421">
    <property type="entry name" value="HTH_LUXR"/>
    <property type="match status" value="1"/>
</dbReference>
<evidence type="ECO:0000256" key="2">
    <source>
        <dbReference type="ARBA" id="ARBA00023125"/>
    </source>
</evidence>
<feature type="region of interest" description="Disordered" evidence="4">
    <location>
        <begin position="127"/>
        <end position="173"/>
    </location>
</feature>
<evidence type="ECO:0000313" key="7">
    <source>
        <dbReference type="Proteomes" id="UP000494117"/>
    </source>
</evidence>
<keyword evidence="3" id="KW-0804">Transcription</keyword>
<dbReference type="PROSITE" id="PS00622">
    <property type="entry name" value="HTH_LUXR_1"/>
    <property type="match status" value="1"/>
</dbReference>
<feature type="compositionally biased region" description="Basic and acidic residues" evidence="4">
    <location>
        <begin position="95"/>
        <end position="104"/>
    </location>
</feature>
<name>A0A6S7EXH8_9BURK</name>
<reference evidence="6 7" key="1">
    <citation type="submission" date="2020-04" db="EMBL/GenBank/DDBJ databases">
        <authorList>
            <person name="De Canck E."/>
        </authorList>
    </citation>
    <scope>NUCLEOTIDE SEQUENCE [LARGE SCALE GENOMIC DNA]</scope>
    <source>
        <strain evidence="6 7">LMG 26858</strain>
    </source>
</reference>
<proteinExistence type="predicted"/>
<dbReference type="Gene3D" id="1.10.10.10">
    <property type="entry name" value="Winged helix-like DNA-binding domain superfamily/Winged helix DNA-binding domain"/>
    <property type="match status" value="1"/>
</dbReference>
<dbReference type="PANTHER" id="PTHR44688:SF16">
    <property type="entry name" value="DNA-BINDING TRANSCRIPTIONAL ACTIVATOR DEVR_DOSR"/>
    <property type="match status" value="1"/>
</dbReference>